<reference evidence="2 3" key="1">
    <citation type="journal article" date="2014" name="Genome Announc.">
        <title>Complete Genome Sequence of Hyphomicrobium nitrativorans Strain NL23, a Denitrifying Bacterium Isolated from Biofilm of a Methanol-Fed Denitrification System Treating Seawater at the Montreal Biodome.</title>
        <authorList>
            <person name="Martineau C."/>
            <person name="Villeneuve C."/>
            <person name="Mauffrey F."/>
            <person name="Villemur R."/>
        </authorList>
    </citation>
    <scope>NUCLEOTIDE SEQUENCE [LARGE SCALE GENOMIC DNA]</scope>
    <source>
        <strain evidence="2">NL23</strain>
    </source>
</reference>
<protein>
    <submittedName>
        <fullName evidence="2">Uncharacterized protein</fullName>
    </submittedName>
</protein>
<name>V5SHH3_9HYPH</name>
<dbReference type="AlphaFoldDB" id="V5SHH3"/>
<proteinExistence type="predicted"/>
<evidence type="ECO:0000313" key="3">
    <source>
        <dbReference type="Proteomes" id="UP000018542"/>
    </source>
</evidence>
<dbReference type="PATRIC" id="fig|1029756.8.peg.980"/>
<dbReference type="HOGENOM" id="CLU_1756365_0_0_5"/>
<sequence>MSPSAKPGFPPLQLEEFDARLDAEAARRGIPTLTTPAPSTTSRGVEPEAEEGRAVTAPAAETMPGKRTRLRRSARRQAAPQAPEDNQPTPRSRMKSLNVELPDYAWVDLKSRAAREMVSVRHIIMRLLKDAGIDIADADLLEDGRRLR</sequence>
<dbReference type="EMBL" id="CP006912">
    <property type="protein sequence ID" value="AHB49952.1"/>
    <property type="molecule type" value="Genomic_DNA"/>
</dbReference>
<dbReference type="KEGG" id="hni:W911_04670"/>
<feature type="compositionally biased region" description="Basic residues" evidence="1">
    <location>
        <begin position="66"/>
        <end position="75"/>
    </location>
</feature>
<feature type="region of interest" description="Disordered" evidence="1">
    <location>
        <begin position="1"/>
        <end position="97"/>
    </location>
</feature>
<evidence type="ECO:0000313" key="2">
    <source>
        <dbReference type="EMBL" id="AHB49952.1"/>
    </source>
</evidence>
<feature type="compositionally biased region" description="Basic and acidic residues" evidence="1">
    <location>
        <begin position="17"/>
        <end position="27"/>
    </location>
</feature>
<keyword evidence="3" id="KW-1185">Reference proteome</keyword>
<feature type="compositionally biased region" description="Low complexity" evidence="1">
    <location>
        <begin position="31"/>
        <end position="42"/>
    </location>
</feature>
<dbReference type="Proteomes" id="UP000018542">
    <property type="component" value="Chromosome"/>
</dbReference>
<dbReference type="OrthoDB" id="7271010at2"/>
<evidence type="ECO:0000256" key="1">
    <source>
        <dbReference type="SAM" id="MobiDB-lite"/>
    </source>
</evidence>
<gene>
    <name evidence="2" type="ORF">W911_04670</name>
</gene>
<organism evidence="2 3">
    <name type="scientific">Hyphomicrobium nitrativorans NL23</name>
    <dbReference type="NCBI Taxonomy" id="1029756"/>
    <lineage>
        <taxon>Bacteria</taxon>
        <taxon>Pseudomonadati</taxon>
        <taxon>Pseudomonadota</taxon>
        <taxon>Alphaproteobacteria</taxon>
        <taxon>Hyphomicrobiales</taxon>
        <taxon>Hyphomicrobiaceae</taxon>
        <taxon>Hyphomicrobium</taxon>
    </lineage>
</organism>
<dbReference type="RefSeq" id="WP_023786341.1">
    <property type="nucleotide sequence ID" value="NC_022997.1"/>
</dbReference>
<accession>V5SHH3</accession>